<name>D8R4H3_SELML</name>
<evidence type="ECO:0000259" key="2">
    <source>
        <dbReference type="Pfam" id="PF12417"/>
    </source>
</evidence>
<dbReference type="InterPro" id="IPR011990">
    <property type="entry name" value="TPR-like_helical_dom_sf"/>
</dbReference>
<keyword evidence="4" id="KW-1185">Reference proteome</keyword>
<dbReference type="eggNOG" id="KOG4197">
    <property type="taxonomic scope" value="Eukaryota"/>
</dbReference>
<dbReference type="Gene3D" id="1.25.40.10">
    <property type="entry name" value="Tetratricopeptide repeat domain"/>
    <property type="match status" value="1"/>
</dbReference>
<accession>D8R4H3</accession>
<dbReference type="HOGENOM" id="CLU_414705_0_0_1"/>
<proteinExistence type="predicted"/>
<dbReference type="InterPro" id="IPR022137">
    <property type="entry name" value="Znf_prot_DUF3669"/>
</dbReference>
<dbReference type="PANTHER" id="PTHR40780">
    <property type="entry name" value="DUF3669 DOMAIN-CONTAINING PROTEIN"/>
    <property type="match status" value="1"/>
</dbReference>
<dbReference type="InParanoid" id="D8R4H3"/>
<evidence type="ECO:0000256" key="1">
    <source>
        <dbReference type="SAM" id="MobiDB-lite"/>
    </source>
</evidence>
<evidence type="ECO:0000313" key="4">
    <source>
        <dbReference type="Proteomes" id="UP000001514"/>
    </source>
</evidence>
<feature type="domain" description="DUF3669" evidence="2">
    <location>
        <begin position="576"/>
        <end position="624"/>
    </location>
</feature>
<dbReference type="Gramene" id="EFJ33103">
    <property type="protein sequence ID" value="EFJ33103"/>
    <property type="gene ID" value="SELMODRAFT_407271"/>
</dbReference>
<feature type="compositionally biased region" description="Polar residues" evidence="1">
    <location>
        <begin position="268"/>
        <end position="283"/>
    </location>
</feature>
<reference evidence="3 4" key="1">
    <citation type="journal article" date="2011" name="Science">
        <title>The Selaginella genome identifies genetic changes associated with the evolution of vascular plants.</title>
        <authorList>
            <person name="Banks J.A."/>
            <person name="Nishiyama T."/>
            <person name="Hasebe M."/>
            <person name="Bowman J.L."/>
            <person name="Gribskov M."/>
            <person name="dePamphilis C."/>
            <person name="Albert V.A."/>
            <person name="Aono N."/>
            <person name="Aoyama T."/>
            <person name="Ambrose B.A."/>
            <person name="Ashton N.W."/>
            <person name="Axtell M.J."/>
            <person name="Barker E."/>
            <person name="Barker M.S."/>
            <person name="Bennetzen J.L."/>
            <person name="Bonawitz N.D."/>
            <person name="Chapple C."/>
            <person name="Cheng C."/>
            <person name="Correa L.G."/>
            <person name="Dacre M."/>
            <person name="DeBarry J."/>
            <person name="Dreyer I."/>
            <person name="Elias M."/>
            <person name="Engstrom E.M."/>
            <person name="Estelle M."/>
            <person name="Feng L."/>
            <person name="Finet C."/>
            <person name="Floyd S.K."/>
            <person name="Frommer W.B."/>
            <person name="Fujita T."/>
            <person name="Gramzow L."/>
            <person name="Gutensohn M."/>
            <person name="Harholt J."/>
            <person name="Hattori M."/>
            <person name="Heyl A."/>
            <person name="Hirai T."/>
            <person name="Hiwatashi Y."/>
            <person name="Ishikawa M."/>
            <person name="Iwata M."/>
            <person name="Karol K.G."/>
            <person name="Koehler B."/>
            <person name="Kolukisaoglu U."/>
            <person name="Kubo M."/>
            <person name="Kurata T."/>
            <person name="Lalonde S."/>
            <person name="Li K."/>
            <person name="Li Y."/>
            <person name="Litt A."/>
            <person name="Lyons E."/>
            <person name="Manning G."/>
            <person name="Maruyama T."/>
            <person name="Michael T.P."/>
            <person name="Mikami K."/>
            <person name="Miyazaki S."/>
            <person name="Morinaga S."/>
            <person name="Murata T."/>
            <person name="Mueller-Roeber B."/>
            <person name="Nelson D.R."/>
            <person name="Obara M."/>
            <person name="Oguri Y."/>
            <person name="Olmstead R.G."/>
            <person name="Onodera N."/>
            <person name="Petersen B.L."/>
            <person name="Pils B."/>
            <person name="Prigge M."/>
            <person name="Rensing S.A."/>
            <person name="Riano-Pachon D.M."/>
            <person name="Roberts A.W."/>
            <person name="Sato Y."/>
            <person name="Scheller H.V."/>
            <person name="Schulz B."/>
            <person name="Schulz C."/>
            <person name="Shakirov E.V."/>
            <person name="Shibagaki N."/>
            <person name="Shinohara N."/>
            <person name="Shippen D.E."/>
            <person name="Soerensen I."/>
            <person name="Sotooka R."/>
            <person name="Sugimoto N."/>
            <person name="Sugita M."/>
            <person name="Sumikawa N."/>
            <person name="Tanurdzic M."/>
            <person name="Theissen G."/>
            <person name="Ulvskov P."/>
            <person name="Wakazuki S."/>
            <person name="Weng J.K."/>
            <person name="Willats W.W."/>
            <person name="Wipf D."/>
            <person name="Wolf P.G."/>
            <person name="Yang L."/>
            <person name="Zimmer A.D."/>
            <person name="Zhu Q."/>
            <person name="Mitros T."/>
            <person name="Hellsten U."/>
            <person name="Loque D."/>
            <person name="Otillar R."/>
            <person name="Salamov A."/>
            <person name="Schmutz J."/>
            <person name="Shapiro H."/>
            <person name="Lindquist E."/>
            <person name="Lucas S."/>
            <person name="Rokhsar D."/>
            <person name="Grigoriev I.V."/>
        </authorList>
    </citation>
    <scope>NUCLEOTIDE SEQUENCE [LARGE SCALE GENOMIC DNA]</scope>
</reference>
<dbReference type="Proteomes" id="UP000001514">
    <property type="component" value="Unassembled WGS sequence"/>
</dbReference>
<evidence type="ECO:0000313" key="3">
    <source>
        <dbReference type="EMBL" id="EFJ33103.1"/>
    </source>
</evidence>
<sequence>MSRDVAAGWILHCRHNVQALKFMNVVREERLLLRKRTTERLMDELNGSFSVDALNSFLHMYLSTTSCGMLTTGTRLLNLIMRSYALLGKRKMVDRMWTLLKSEQVAAPDLNSYISAIKSFGLFGDLEKAYEVLEEVLQKFERIPQNPYIWIVEICVRLKMIDQAEKLMEKHIGKSCFLPYNFLVTGYVETSQISSALKKLDEAFEIPFKDRKLFYKTVMALLPVFAKRGDIHSAEKLISNYGSCGDVKVYNALPNALDEKAGKAPVAQGSTRPATSGMEPSTRAQRERQDLVYGRRTWDGRHWIHVHATNDSKLMELIHGHRHSGAFSYGNLVGGVPGSQAEFVDTADILNELLLATRKWGRSPRMTQEVTEIVRLGAGSFATVYVWQSRNNLAIKCLADASRFPELLDEFENHQKISKACQGAQNLLFLVPKPVEFFPSFASLAERLRMDSSLLPNIPAAYTMQRVWPVPPALADSIRAKFFPALHSSYSKPFVARIYLGAKRQRLASRFFNANNFPLDANRCKELGLPIELLAQEMGRLLARIHHLAGLDGRDIEFVVGGDELRTFSDPGFACFDFNQCKPHNNNVDALVDSFFVNDPYYPRPGMEFWDEFKDGYLREADRTESVRLARMFLDVVEAKVAAKAAQEAPEGRGNEMALLDS</sequence>
<dbReference type="KEGG" id="smo:SELMODRAFT_407271"/>
<gene>
    <name evidence="3" type="ORF">SELMODRAFT_407271</name>
</gene>
<dbReference type="EMBL" id="GL377571">
    <property type="protein sequence ID" value="EFJ33103.1"/>
    <property type="molecule type" value="Genomic_DNA"/>
</dbReference>
<dbReference type="Pfam" id="PF12417">
    <property type="entry name" value="DUF3669"/>
    <property type="match status" value="1"/>
</dbReference>
<dbReference type="PANTHER" id="PTHR40780:SF2">
    <property type="entry name" value="DUF3669 DOMAIN-CONTAINING PROTEIN"/>
    <property type="match status" value="1"/>
</dbReference>
<dbReference type="AlphaFoldDB" id="D8R4H3"/>
<feature type="region of interest" description="Disordered" evidence="1">
    <location>
        <begin position="261"/>
        <end position="287"/>
    </location>
</feature>
<protein>
    <recommendedName>
        <fullName evidence="2">DUF3669 domain-containing protein</fullName>
    </recommendedName>
</protein>
<organism evidence="4">
    <name type="scientific">Selaginella moellendorffii</name>
    <name type="common">Spikemoss</name>
    <dbReference type="NCBI Taxonomy" id="88036"/>
    <lineage>
        <taxon>Eukaryota</taxon>
        <taxon>Viridiplantae</taxon>
        <taxon>Streptophyta</taxon>
        <taxon>Embryophyta</taxon>
        <taxon>Tracheophyta</taxon>
        <taxon>Lycopodiopsida</taxon>
        <taxon>Selaginellales</taxon>
        <taxon>Selaginellaceae</taxon>
        <taxon>Selaginella</taxon>
    </lineage>
</organism>